<accession>A0A4Q9GKM8</accession>
<dbReference type="Pfam" id="PF00583">
    <property type="entry name" value="Acetyltransf_1"/>
    <property type="match status" value="1"/>
</dbReference>
<gene>
    <name evidence="2" type="ORF">EYR15_01435</name>
</gene>
<dbReference type="InterPro" id="IPR000182">
    <property type="entry name" value="GNAT_dom"/>
</dbReference>
<protein>
    <submittedName>
        <fullName evidence="2">GNAT family N-acetyltransferase</fullName>
    </submittedName>
</protein>
<comment type="caution">
    <text evidence="2">The sequence shown here is derived from an EMBL/GenBank/DDBJ whole genome shotgun (WGS) entry which is preliminary data.</text>
</comment>
<sequence>MSVRIEIEDAPDQATQDAVSDGLSRYNVAQVGPDPSSPPVWIVARDAEGAVIGGLQGVVLWTWFFVVCLWVDDAARGAGLGSTLLRTAERAAADRGCRNAYLNTFSFQAPDFYRRQGYEVFGKLEGFPGDNSQFWMRKRLADG</sequence>
<name>A0A4Q9GKM8_9HYPH</name>
<evidence type="ECO:0000313" key="3">
    <source>
        <dbReference type="Proteomes" id="UP000291613"/>
    </source>
</evidence>
<proteinExistence type="predicted"/>
<organism evidence="2 3">
    <name type="scientific">Hansschlegelia quercus</name>
    <dbReference type="NCBI Taxonomy" id="2528245"/>
    <lineage>
        <taxon>Bacteria</taxon>
        <taxon>Pseudomonadati</taxon>
        <taxon>Pseudomonadota</taxon>
        <taxon>Alphaproteobacteria</taxon>
        <taxon>Hyphomicrobiales</taxon>
        <taxon>Methylopilaceae</taxon>
        <taxon>Hansschlegelia</taxon>
    </lineage>
</organism>
<dbReference type="OrthoDB" id="9787920at2"/>
<feature type="domain" description="N-acetyltransferase" evidence="1">
    <location>
        <begin position="1"/>
        <end position="141"/>
    </location>
</feature>
<dbReference type="Gene3D" id="3.40.630.30">
    <property type="match status" value="1"/>
</dbReference>
<keyword evidence="3" id="KW-1185">Reference proteome</keyword>
<dbReference type="GO" id="GO:0016747">
    <property type="term" value="F:acyltransferase activity, transferring groups other than amino-acyl groups"/>
    <property type="evidence" value="ECO:0007669"/>
    <property type="project" value="InterPro"/>
</dbReference>
<evidence type="ECO:0000259" key="1">
    <source>
        <dbReference type="PROSITE" id="PS51186"/>
    </source>
</evidence>
<dbReference type="PROSITE" id="PS51186">
    <property type="entry name" value="GNAT"/>
    <property type="match status" value="1"/>
</dbReference>
<keyword evidence="2" id="KW-0808">Transferase</keyword>
<dbReference type="AlphaFoldDB" id="A0A4Q9GKM8"/>
<evidence type="ECO:0000313" key="2">
    <source>
        <dbReference type="EMBL" id="TBN54853.1"/>
    </source>
</evidence>
<dbReference type="SUPFAM" id="SSF55729">
    <property type="entry name" value="Acyl-CoA N-acyltransferases (Nat)"/>
    <property type="match status" value="1"/>
</dbReference>
<dbReference type="CDD" id="cd04301">
    <property type="entry name" value="NAT_SF"/>
    <property type="match status" value="1"/>
</dbReference>
<dbReference type="Proteomes" id="UP000291613">
    <property type="component" value="Unassembled WGS sequence"/>
</dbReference>
<reference evidence="2 3" key="1">
    <citation type="submission" date="2019-02" db="EMBL/GenBank/DDBJ databases">
        <title>Hansschlegelia quercus sp. nov., a novel methylotrophic bacterium from buds of oak (Quercus robur L.).</title>
        <authorList>
            <person name="Agafonova N.V."/>
            <person name="Kaparullina E.N."/>
            <person name="Grouzdev D.S."/>
            <person name="Doronina N.V."/>
        </authorList>
    </citation>
    <scope>NUCLEOTIDE SEQUENCE [LARGE SCALE GENOMIC DNA]</scope>
    <source>
        <strain evidence="2 3">Dub</strain>
    </source>
</reference>
<dbReference type="RefSeq" id="WP_131001106.1">
    <property type="nucleotide sequence ID" value="NZ_JBHSZR010000002.1"/>
</dbReference>
<dbReference type="InterPro" id="IPR016181">
    <property type="entry name" value="Acyl_CoA_acyltransferase"/>
</dbReference>
<dbReference type="EMBL" id="SIUB01000001">
    <property type="protein sequence ID" value="TBN54853.1"/>
    <property type="molecule type" value="Genomic_DNA"/>
</dbReference>